<reference evidence="1 2" key="1">
    <citation type="submission" date="2019-04" db="EMBL/GenBank/DDBJ databases">
        <title>Pedobacter sp. AR-3-17 sp. nov., isolated from Arctic soil.</title>
        <authorList>
            <person name="Dahal R.H."/>
            <person name="Kim D.-U."/>
        </authorList>
    </citation>
    <scope>NUCLEOTIDE SEQUENCE [LARGE SCALE GENOMIC DNA]</scope>
    <source>
        <strain evidence="1 2">AR-3-17</strain>
    </source>
</reference>
<organism evidence="1 2">
    <name type="scientific">Pedobacter cryophilus</name>
    <dbReference type="NCBI Taxonomy" id="2571271"/>
    <lineage>
        <taxon>Bacteria</taxon>
        <taxon>Pseudomonadati</taxon>
        <taxon>Bacteroidota</taxon>
        <taxon>Sphingobacteriia</taxon>
        <taxon>Sphingobacteriales</taxon>
        <taxon>Sphingobacteriaceae</taxon>
        <taxon>Pedobacter</taxon>
    </lineage>
</organism>
<accession>A0A4V5NZG9</accession>
<gene>
    <name evidence="1" type="ORF">FA046_13255</name>
</gene>
<protein>
    <submittedName>
        <fullName evidence="1">Uncharacterized protein</fullName>
    </submittedName>
</protein>
<dbReference type="OrthoDB" id="776997at2"/>
<proteinExistence type="predicted"/>
<comment type="caution">
    <text evidence="1">The sequence shown here is derived from an EMBL/GenBank/DDBJ whole genome shotgun (WGS) entry which is preliminary data.</text>
</comment>
<dbReference type="AlphaFoldDB" id="A0A4V5NZG9"/>
<keyword evidence="2" id="KW-1185">Reference proteome</keyword>
<evidence type="ECO:0000313" key="2">
    <source>
        <dbReference type="Proteomes" id="UP000308181"/>
    </source>
</evidence>
<sequence length="221" mass="26430">MKNTYLLIFLFSICYQNLNAQNKAFENSYAHYKIDFNESKNSTNPNQFDDNKLDSIYKIDKNFEFEFRLWTRGGIPEIKRVFIMTLKNHKWSAKYFDWNWEIKDEFKLKEVLLNEGDLKLLWNQVGYRHELTQIPIQESFAHLLKNYMINSKNPEFYSISHIQPLHGPIINFELLMPDKKKFLEFNSPQALFKTFSNVEPLLHVSSIISIVEKYVENNTIK</sequence>
<dbReference type="EMBL" id="SWBP01000004">
    <property type="protein sequence ID" value="TKB97030.1"/>
    <property type="molecule type" value="Genomic_DNA"/>
</dbReference>
<name>A0A4V5NZG9_9SPHI</name>
<dbReference type="Proteomes" id="UP000308181">
    <property type="component" value="Unassembled WGS sequence"/>
</dbReference>
<evidence type="ECO:0000313" key="1">
    <source>
        <dbReference type="EMBL" id="TKB97030.1"/>
    </source>
</evidence>
<dbReference type="RefSeq" id="WP_136826995.1">
    <property type="nucleotide sequence ID" value="NZ_SWBP01000004.1"/>
</dbReference>